<evidence type="ECO:0000313" key="4">
    <source>
        <dbReference type="Proteomes" id="UP000475214"/>
    </source>
</evidence>
<dbReference type="Pfam" id="PF09826">
    <property type="entry name" value="Beta_propel"/>
    <property type="match status" value="1"/>
</dbReference>
<evidence type="ECO:0000313" key="3">
    <source>
        <dbReference type="EMBL" id="NED98657.1"/>
    </source>
</evidence>
<dbReference type="Proteomes" id="UP000475214">
    <property type="component" value="Unassembled WGS sequence"/>
</dbReference>
<feature type="region of interest" description="Disordered" evidence="1">
    <location>
        <begin position="79"/>
        <end position="113"/>
    </location>
</feature>
<keyword evidence="2" id="KW-0732">Signal</keyword>
<accession>A0A6L9S2K3</accession>
<feature type="signal peptide" evidence="2">
    <location>
        <begin position="1"/>
        <end position="19"/>
    </location>
</feature>
<keyword evidence="4" id="KW-1185">Reference proteome</keyword>
<sequence>MRKYTGILLGCGVAASALVAVNVLPADEAAASGLVSFGDCSDALDHLKREADERIGPWGLHDSWYGVDVLEEEGAAEDRAVAADGDDSAAGSDDSGGSSYSTTNVQEKGVDEPDIVKTDGRRIVTTVGSELRVIDTSGDQPQEIGSLQLSDDYADAELLLAGDRAVVFVRGWMPMAADAAYSDMGWERSTTTVHLVDLSDPASPSIASTLEIDGDYLDARMVDGTVRLVTSSQPGLVFPMDEKDWNRDEDELIERNRDIVADSTIEDWLPSYRLDAGGEESSGLLVQCGDLNRPPEFAGFSVISVLTLGLDELTDGDAVAVLSSGETVYASADQLYVATANWGTPDEVAPMDDAAVDIAPGWPMVESTGIHSFDIGGDEPARYRASGEVDGGIIGPYAMSEHEGVLRVATTTRVGDDRRSESQLITLTEQGDELVQAGEVGGLGKGEDIYAVRYFGDTAYVVTFRQIDPLYVLDLSDPANPSVEGELKITGYSSYLHGVDDGRLLGVGQEATSEGQAVGTQVSLFDVSDPSDPRKLDGHVVEGAWSDVEVNPHAFLFWPETSQVVVPISGFETVEDDGAGYVMEPGGALVVTLDGDTVTEQGIIRHGGQRQATDAEFEEYLWEPVLRSMVIGDSLYTLWYDGLQVNDLDDLSLRSWTQLDPAW</sequence>
<dbReference type="EMBL" id="JAAGOA010000001">
    <property type="protein sequence ID" value="NED98657.1"/>
    <property type="molecule type" value="Genomic_DNA"/>
</dbReference>
<comment type="caution">
    <text evidence="3">The sequence shown here is derived from an EMBL/GenBank/DDBJ whole genome shotgun (WGS) entry which is preliminary data.</text>
</comment>
<dbReference type="RefSeq" id="WP_163731158.1">
    <property type="nucleotide sequence ID" value="NZ_JAAGOA010000001.1"/>
</dbReference>
<evidence type="ECO:0000256" key="2">
    <source>
        <dbReference type="SAM" id="SignalP"/>
    </source>
</evidence>
<evidence type="ECO:0000256" key="1">
    <source>
        <dbReference type="SAM" id="MobiDB-lite"/>
    </source>
</evidence>
<protein>
    <recommendedName>
        <fullName evidence="5">Benzoate transporter</fullName>
    </recommendedName>
</protein>
<proteinExistence type="predicted"/>
<organism evidence="3 4">
    <name type="scientific">Phytoactinopolyspora halotolerans</name>
    <dbReference type="NCBI Taxonomy" id="1981512"/>
    <lineage>
        <taxon>Bacteria</taxon>
        <taxon>Bacillati</taxon>
        <taxon>Actinomycetota</taxon>
        <taxon>Actinomycetes</taxon>
        <taxon>Jiangellales</taxon>
        <taxon>Jiangellaceae</taxon>
        <taxon>Phytoactinopolyspora</taxon>
    </lineage>
</organism>
<reference evidence="3 4" key="1">
    <citation type="submission" date="2020-02" db="EMBL/GenBank/DDBJ databases">
        <authorList>
            <person name="Li X.-J."/>
            <person name="Han X.-M."/>
        </authorList>
    </citation>
    <scope>NUCLEOTIDE SEQUENCE [LARGE SCALE GENOMIC DNA]</scope>
    <source>
        <strain evidence="3 4">CCTCC AB 2017055</strain>
    </source>
</reference>
<feature type="chain" id="PRO_5038451520" description="Benzoate transporter" evidence="2">
    <location>
        <begin position="20"/>
        <end position="663"/>
    </location>
</feature>
<feature type="compositionally biased region" description="Low complexity" evidence="1">
    <location>
        <begin position="88"/>
        <end position="99"/>
    </location>
</feature>
<gene>
    <name evidence="3" type="ORF">G1H10_00560</name>
</gene>
<evidence type="ECO:0008006" key="5">
    <source>
        <dbReference type="Google" id="ProtNLM"/>
    </source>
</evidence>
<dbReference type="InterPro" id="IPR019198">
    <property type="entry name" value="Beta_propeller_containing"/>
</dbReference>
<dbReference type="AlphaFoldDB" id="A0A6L9S2K3"/>
<name>A0A6L9S2K3_9ACTN</name>